<evidence type="ECO:0000256" key="1">
    <source>
        <dbReference type="ARBA" id="ARBA00023125"/>
    </source>
</evidence>
<evidence type="ECO:0000313" key="3">
    <source>
        <dbReference type="EMBL" id="KKD38404.1"/>
    </source>
</evidence>
<dbReference type="NCBIfam" id="TIGR01766">
    <property type="entry name" value="IS200/IS605 family accessory protein TnpB-like domain"/>
    <property type="match status" value="1"/>
</dbReference>
<dbReference type="PATRIC" id="fig|1637645.4.peg.4837"/>
<reference evidence="3 4" key="1">
    <citation type="submission" date="2015-06" db="EMBL/GenBank/DDBJ databases">
        <title>Draft genome assembly of filamentous brackish cyanobacterium Limnoraphis robusta strain CS-951.</title>
        <authorList>
            <person name="Willis A."/>
            <person name="Parks M."/>
            <person name="Burford M.A."/>
        </authorList>
    </citation>
    <scope>NUCLEOTIDE SEQUENCE [LARGE SCALE GENOMIC DNA]</scope>
    <source>
        <strain evidence="3 4">CS-951</strain>
    </source>
</reference>
<dbReference type="OrthoDB" id="534575at2"/>
<dbReference type="InterPro" id="IPR010095">
    <property type="entry name" value="Cas12f1-like_TNB"/>
</dbReference>
<evidence type="ECO:0000259" key="2">
    <source>
        <dbReference type="Pfam" id="PF07282"/>
    </source>
</evidence>
<dbReference type="GO" id="GO:0003677">
    <property type="term" value="F:DNA binding"/>
    <property type="evidence" value="ECO:0007669"/>
    <property type="project" value="UniProtKB-KW"/>
</dbReference>
<feature type="domain" description="Cas12f1-like TNB" evidence="2">
    <location>
        <begin position="286"/>
        <end position="355"/>
    </location>
</feature>
<dbReference type="Pfam" id="PF07282">
    <property type="entry name" value="Cas12f1-like_TNB"/>
    <property type="match status" value="1"/>
</dbReference>
<accession>A0A0F5YHL7</accession>
<dbReference type="PANTHER" id="PTHR30405:SF11">
    <property type="entry name" value="RNA-GUIDED DNA ENDONUCLEASE RV2885C-RELATED"/>
    <property type="match status" value="1"/>
</dbReference>
<protein>
    <submittedName>
        <fullName evidence="3">Transposase</fullName>
    </submittedName>
</protein>
<comment type="caution">
    <text evidence="3">The sequence shown here is derived from an EMBL/GenBank/DDBJ whole genome shotgun (WGS) entry which is preliminary data.</text>
</comment>
<dbReference type="Proteomes" id="UP000033607">
    <property type="component" value="Unassembled WGS sequence"/>
</dbReference>
<gene>
    <name evidence="3" type="ORF">WN50_08965</name>
</gene>
<organism evidence="3 4">
    <name type="scientific">Limnoraphis robusta CS-951</name>
    <dbReference type="NCBI Taxonomy" id="1637645"/>
    <lineage>
        <taxon>Bacteria</taxon>
        <taxon>Bacillati</taxon>
        <taxon>Cyanobacteriota</taxon>
        <taxon>Cyanophyceae</taxon>
        <taxon>Oscillatoriophycideae</taxon>
        <taxon>Oscillatoriales</taxon>
        <taxon>Sirenicapillariaceae</taxon>
        <taxon>Limnoraphis</taxon>
    </lineage>
</organism>
<dbReference type="AlphaFoldDB" id="A0A0F5YHL7"/>
<dbReference type="PANTHER" id="PTHR30405">
    <property type="entry name" value="TRANSPOSASE"/>
    <property type="match status" value="1"/>
</dbReference>
<dbReference type="InterPro" id="IPR051399">
    <property type="entry name" value="RNA-guided_DNA_endo/Transpos"/>
</dbReference>
<keyword evidence="1" id="KW-0238">DNA-binding</keyword>
<evidence type="ECO:0000313" key="4">
    <source>
        <dbReference type="Proteomes" id="UP000033607"/>
    </source>
</evidence>
<name>A0A0F5YHL7_9CYAN</name>
<dbReference type="EMBL" id="LATL02000244">
    <property type="protein sequence ID" value="KKD38404.1"/>
    <property type="molecule type" value="Genomic_DNA"/>
</dbReference>
<dbReference type="NCBIfam" id="NF040570">
    <property type="entry name" value="guided_TnpB"/>
    <property type="match status" value="1"/>
</dbReference>
<proteinExistence type="predicted"/>
<sequence length="392" mass="44045">MEQLLTIVCKIQPTPEQAKKLDSTLGAFAMSCNYINTTVNPKIKNKNRIQAEVYKTVRERFKLSANLAVRACARVASNRKTAALKKRPVKAFKPTSADYDAKIFSYREKDQTVSLSTVAGRERVQLILGNYQTGKLKGKTPTSATLSKHRDGKLYIHIQIKDQPPSPKNTDKCLGVDLGRRDLAVTSDGVNWSGENITKVRDRFSRVRASVQKKGTKGAKRLLKRLSGREKRYQTWVNHNISKQIISRAIETEASVAVEDLTGIRNRTNTQPRSQIERRRSNSWAFYQLRTFLEYKGIKVGVEVVAISPRYTSQTCHKCLHIHPEQGKSYRSGKNFKCGNCGWKGDADLNGAKMISIVGQSVSLPVTRNPLSCSLLDSIHRLVRMPLDLSRG</sequence>